<dbReference type="InterPro" id="IPR011948">
    <property type="entry name" value="Dullard_phosphatase"/>
</dbReference>
<dbReference type="CDD" id="cd07521">
    <property type="entry name" value="HAD_FCP1-like"/>
    <property type="match status" value="1"/>
</dbReference>
<dbReference type="EMBL" id="HE806324">
    <property type="protein sequence ID" value="CCH62805.1"/>
    <property type="molecule type" value="Genomic_DNA"/>
</dbReference>
<dbReference type="GO" id="GO:0005811">
    <property type="term" value="C:lipid droplet"/>
    <property type="evidence" value="ECO:0007669"/>
    <property type="project" value="EnsemblFungi"/>
</dbReference>
<dbReference type="GO" id="GO:0140042">
    <property type="term" value="P:lipid droplet formation"/>
    <property type="evidence" value="ECO:0007669"/>
    <property type="project" value="EnsemblFungi"/>
</dbReference>
<dbReference type="GO" id="GO:0004721">
    <property type="term" value="F:phosphoprotein phosphatase activity"/>
    <property type="evidence" value="ECO:0007669"/>
    <property type="project" value="EnsemblFungi"/>
</dbReference>
<dbReference type="SMART" id="SM00577">
    <property type="entry name" value="CPDc"/>
    <property type="match status" value="1"/>
</dbReference>
<keyword evidence="2" id="KW-0812">Transmembrane</keyword>
<dbReference type="OMA" id="YAMHVDN"/>
<dbReference type="NCBIfam" id="TIGR02251">
    <property type="entry name" value="HIF-SF_euk"/>
    <property type="match status" value="1"/>
</dbReference>
<dbReference type="STRING" id="1071380.I2H8V3"/>
<evidence type="ECO:0000313" key="4">
    <source>
        <dbReference type="EMBL" id="CCH62805.1"/>
    </source>
</evidence>
<dbReference type="GO" id="GO:0005783">
    <property type="term" value="C:endoplasmic reticulum"/>
    <property type="evidence" value="ECO:0007669"/>
    <property type="project" value="EnsemblFungi"/>
</dbReference>
<reference evidence="4 5" key="1">
    <citation type="journal article" date="2011" name="Proc. Natl. Acad. Sci. U.S.A.">
        <title>Evolutionary erosion of yeast sex chromosomes by mating-type switching accidents.</title>
        <authorList>
            <person name="Gordon J.L."/>
            <person name="Armisen D."/>
            <person name="Proux-Wera E."/>
            <person name="Oheigeartaigh S.S."/>
            <person name="Byrne K.P."/>
            <person name="Wolfe K.H."/>
        </authorList>
    </citation>
    <scope>NUCLEOTIDE SEQUENCE [LARGE SCALE GENOMIC DNA]</scope>
    <source>
        <strain evidence="5">ATCC 34711 / CBS 6284 / DSM 70876 / NBRC 10599 / NRRL Y-10934 / UCD 77-7</strain>
    </source>
</reference>
<dbReference type="GO" id="GO:0071595">
    <property type="term" value="C:Nem1-Spo7 phosphatase complex"/>
    <property type="evidence" value="ECO:0007669"/>
    <property type="project" value="EnsemblFungi"/>
</dbReference>
<feature type="domain" description="FCP1 homology" evidence="3">
    <location>
        <begin position="188"/>
        <end position="371"/>
    </location>
</feature>
<dbReference type="InterPro" id="IPR050365">
    <property type="entry name" value="TIM50"/>
</dbReference>
<evidence type="ECO:0000259" key="3">
    <source>
        <dbReference type="PROSITE" id="PS50969"/>
    </source>
</evidence>
<proteinExistence type="predicted"/>
<dbReference type="Proteomes" id="UP000002866">
    <property type="component" value="Chromosome 9"/>
</dbReference>
<dbReference type="RefSeq" id="XP_004182324.1">
    <property type="nucleotide sequence ID" value="XM_004182276.1"/>
</dbReference>
<dbReference type="GO" id="GO:0071072">
    <property type="term" value="P:negative regulation of phospholipid biosynthetic process"/>
    <property type="evidence" value="ECO:0007669"/>
    <property type="project" value="EnsemblFungi"/>
</dbReference>
<dbReference type="InterPro" id="IPR023214">
    <property type="entry name" value="HAD_sf"/>
</dbReference>
<dbReference type="InterPro" id="IPR004274">
    <property type="entry name" value="FCP1_dom"/>
</dbReference>
<protein>
    <recommendedName>
        <fullName evidence="3">FCP1 homology domain-containing protein</fullName>
    </recommendedName>
</protein>
<dbReference type="InParanoid" id="I2H8V3"/>
<dbReference type="SUPFAM" id="SSF56784">
    <property type="entry name" value="HAD-like"/>
    <property type="match status" value="1"/>
</dbReference>
<keyword evidence="2" id="KW-0472">Membrane</keyword>
<dbReference type="eggNOG" id="KOG1605">
    <property type="taxonomic scope" value="Eukaryota"/>
</dbReference>
<dbReference type="Pfam" id="PF03031">
    <property type="entry name" value="NIF"/>
    <property type="match status" value="1"/>
</dbReference>
<keyword evidence="5" id="KW-1185">Reference proteome</keyword>
<dbReference type="GO" id="GO:0006998">
    <property type="term" value="P:nuclear envelope organization"/>
    <property type="evidence" value="ECO:0007669"/>
    <property type="project" value="EnsemblFungi"/>
</dbReference>
<dbReference type="HOGENOM" id="CLU_020262_5_2_1"/>
<dbReference type="AlphaFoldDB" id="I2H8V3"/>
<evidence type="ECO:0000256" key="2">
    <source>
        <dbReference type="SAM" id="Phobius"/>
    </source>
</evidence>
<dbReference type="PANTHER" id="PTHR12210">
    <property type="entry name" value="DULLARD PROTEIN PHOSPHATASE"/>
    <property type="match status" value="1"/>
</dbReference>
<dbReference type="OrthoDB" id="277011at2759"/>
<dbReference type="PROSITE" id="PS50969">
    <property type="entry name" value="FCP1"/>
    <property type="match status" value="1"/>
</dbReference>
<dbReference type="KEGG" id="tbl:TBLA_0I01460"/>
<keyword evidence="2" id="KW-1133">Transmembrane helix</keyword>
<accession>I2H8V3</accession>
<gene>
    <name evidence="4" type="primary">TBLA0I01460</name>
    <name evidence="4" type="ORF">TBLA_0I01460</name>
</gene>
<dbReference type="GO" id="GO:0046889">
    <property type="term" value="P:positive regulation of lipid biosynthetic process"/>
    <property type="evidence" value="ECO:0007669"/>
    <property type="project" value="EnsemblFungi"/>
</dbReference>
<sequence length="393" mass="44216">MNAITYLYNNLLLPLQNAPAPAPTPDTPIQSKPSNTSQQPPPQPQPQLPLLYKLFAILIKPLIFLWYIFTFPLLLIEQHTNRKYKDTPPLIDPKIASSSATDLDDLNSNDEIILQTDSIKGSLLEKKNTSAAATPSATPPATSPSPLVIKQKKIQNKSVYSLTSNFIGSKNMGRFLFPKKLIPNSILKTNKRKKLILDLDETLIHSMSRNISSSTISNYHLIEVKFPTPTSAPTSAPGPSLPLSSLYYVYKRPYCDHFLNLVSDWYDLIIFTASMKEYADPVIDWLEDSFNGNFQKRLYRNHCILRDGIGYIKDLSVLNTDNQSTLNELILIDNSPISFAMNVDNAIQVQGWISDPTDTELLTLLPFLESLRHTTDVRNILALKNGERAFHFA</sequence>
<dbReference type="FunCoup" id="I2H8V3">
    <property type="interactions" value="47"/>
</dbReference>
<dbReference type="Gene3D" id="3.40.50.1000">
    <property type="entry name" value="HAD superfamily/HAD-like"/>
    <property type="match status" value="1"/>
</dbReference>
<evidence type="ECO:0000256" key="1">
    <source>
        <dbReference type="SAM" id="MobiDB-lite"/>
    </source>
</evidence>
<organism evidence="4 5">
    <name type="scientific">Henningerozyma blattae (strain ATCC 34711 / CBS 6284 / DSM 70876 / NBRC 10599 / NRRL Y-10934 / UCD 77-7)</name>
    <name type="common">Yeast</name>
    <name type="synonym">Tetrapisispora blattae</name>
    <dbReference type="NCBI Taxonomy" id="1071380"/>
    <lineage>
        <taxon>Eukaryota</taxon>
        <taxon>Fungi</taxon>
        <taxon>Dikarya</taxon>
        <taxon>Ascomycota</taxon>
        <taxon>Saccharomycotina</taxon>
        <taxon>Saccharomycetes</taxon>
        <taxon>Saccharomycetales</taxon>
        <taxon>Saccharomycetaceae</taxon>
        <taxon>Henningerozyma</taxon>
    </lineage>
</organism>
<feature type="transmembrane region" description="Helical" evidence="2">
    <location>
        <begin position="50"/>
        <end position="76"/>
    </location>
</feature>
<dbReference type="InterPro" id="IPR036412">
    <property type="entry name" value="HAD-like_sf"/>
</dbReference>
<evidence type="ECO:0000313" key="5">
    <source>
        <dbReference type="Proteomes" id="UP000002866"/>
    </source>
</evidence>
<feature type="region of interest" description="Disordered" evidence="1">
    <location>
        <begin position="19"/>
        <end position="44"/>
    </location>
</feature>
<dbReference type="GeneID" id="14497983"/>
<name>I2H8V3_HENB6</name>